<reference evidence="1" key="3">
    <citation type="journal article" date="2017" name="Nature">
        <title>Genome sequence of the progenitor of the wheat D genome Aegilops tauschii.</title>
        <authorList>
            <person name="Luo M.C."/>
            <person name="Gu Y.Q."/>
            <person name="Puiu D."/>
            <person name="Wang H."/>
            <person name="Twardziok S.O."/>
            <person name="Deal K.R."/>
            <person name="Huo N."/>
            <person name="Zhu T."/>
            <person name="Wang L."/>
            <person name="Wang Y."/>
            <person name="McGuire P.E."/>
            <person name="Liu S."/>
            <person name="Long H."/>
            <person name="Ramasamy R.K."/>
            <person name="Rodriguez J.C."/>
            <person name="Van S.L."/>
            <person name="Yuan L."/>
            <person name="Wang Z."/>
            <person name="Xia Z."/>
            <person name="Xiao L."/>
            <person name="Anderson O.D."/>
            <person name="Ouyang S."/>
            <person name="Liang Y."/>
            <person name="Zimin A.V."/>
            <person name="Pertea G."/>
            <person name="Qi P."/>
            <person name="Bennetzen J.L."/>
            <person name="Dai X."/>
            <person name="Dawson M.W."/>
            <person name="Muller H.G."/>
            <person name="Kugler K."/>
            <person name="Rivarola-Duarte L."/>
            <person name="Spannagl M."/>
            <person name="Mayer K.F.X."/>
            <person name="Lu F.H."/>
            <person name="Bevan M.W."/>
            <person name="Leroy P."/>
            <person name="Li P."/>
            <person name="You F.M."/>
            <person name="Sun Q."/>
            <person name="Liu Z."/>
            <person name="Lyons E."/>
            <person name="Wicker T."/>
            <person name="Salzberg S.L."/>
            <person name="Devos K.M."/>
            <person name="Dvorak J."/>
        </authorList>
    </citation>
    <scope>NUCLEOTIDE SEQUENCE [LARGE SCALE GENOMIC DNA]</scope>
    <source>
        <strain evidence="1">cv. AL8/78</strain>
    </source>
</reference>
<dbReference type="Proteomes" id="UP000015105">
    <property type="component" value="Chromosome 6D"/>
</dbReference>
<keyword evidence="2" id="KW-1185">Reference proteome</keyword>
<dbReference type="AlphaFoldDB" id="A0A453PH46"/>
<reference evidence="1" key="5">
    <citation type="journal article" date="2021" name="G3 (Bethesda)">
        <title>Aegilops tauschii genome assembly Aet v5.0 features greater sequence contiguity and improved annotation.</title>
        <authorList>
            <person name="Wang L."/>
            <person name="Zhu T."/>
            <person name="Rodriguez J.C."/>
            <person name="Deal K.R."/>
            <person name="Dubcovsky J."/>
            <person name="McGuire P.E."/>
            <person name="Lux T."/>
            <person name="Spannagl M."/>
            <person name="Mayer K.F.X."/>
            <person name="Baldrich P."/>
            <person name="Meyers B.C."/>
            <person name="Huo N."/>
            <person name="Gu Y.Q."/>
            <person name="Zhou H."/>
            <person name="Devos K.M."/>
            <person name="Bennetzen J.L."/>
            <person name="Unver T."/>
            <person name="Budak H."/>
            <person name="Gulick P.J."/>
            <person name="Galiba G."/>
            <person name="Kalapos B."/>
            <person name="Nelson D.R."/>
            <person name="Li P."/>
            <person name="You F.M."/>
            <person name="Luo M.C."/>
            <person name="Dvorak J."/>
        </authorList>
    </citation>
    <scope>NUCLEOTIDE SEQUENCE [LARGE SCALE GENOMIC DNA]</scope>
    <source>
        <strain evidence="1">cv. AL8/78</strain>
    </source>
</reference>
<evidence type="ECO:0000313" key="2">
    <source>
        <dbReference type="Proteomes" id="UP000015105"/>
    </source>
</evidence>
<protein>
    <submittedName>
        <fullName evidence="1">Uncharacterized protein</fullName>
    </submittedName>
</protein>
<reference evidence="2" key="2">
    <citation type="journal article" date="2017" name="Nat. Plants">
        <title>The Aegilops tauschii genome reveals multiple impacts of transposons.</title>
        <authorList>
            <person name="Zhao G."/>
            <person name="Zou C."/>
            <person name="Li K."/>
            <person name="Wang K."/>
            <person name="Li T."/>
            <person name="Gao L."/>
            <person name="Zhang X."/>
            <person name="Wang H."/>
            <person name="Yang Z."/>
            <person name="Liu X."/>
            <person name="Jiang W."/>
            <person name="Mao L."/>
            <person name="Kong X."/>
            <person name="Jiao Y."/>
            <person name="Jia J."/>
        </authorList>
    </citation>
    <scope>NUCLEOTIDE SEQUENCE [LARGE SCALE GENOMIC DNA]</scope>
    <source>
        <strain evidence="2">cv. AL8/78</strain>
    </source>
</reference>
<accession>A0A453PH46</accession>
<dbReference type="Gramene" id="AET6Gv20730300.3">
    <property type="protein sequence ID" value="AET6Gv20730300.3"/>
    <property type="gene ID" value="AET6Gv20730300"/>
</dbReference>
<reference evidence="2" key="1">
    <citation type="journal article" date="2014" name="Science">
        <title>Ancient hybridizations among the ancestral genomes of bread wheat.</title>
        <authorList>
            <consortium name="International Wheat Genome Sequencing Consortium,"/>
            <person name="Marcussen T."/>
            <person name="Sandve S.R."/>
            <person name="Heier L."/>
            <person name="Spannagl M."/>
            <person name="Pfeifer M."/>
            <person name="Jakobsen K.S."/>
            <person name="Wulff B.B."/>
            <person name="Steuernagel B."/>
            <person name="Mayer K.F."/>
            <person name="Olsen O.A."/>
        </authorList>
    </citation>
    <scope>NUCLEOTIDE SEQUENCE [LARGE SCALE GENOMIC DNA]</scope>
    <source>
        <strain evidence="2">cv. AL8/78</strain>
    </source>
</reference>
<sequence>MCSSIPFSEAIKILSTSHNKANEVSMLAASSSGEAAITFPVSAQKIYCSGMLEELEDSASNTDSESAEPDEEMVTVEAPIASGLKIMEFMEKTKERATPKNKWGPVVAPRLSSRVHNRQNIMEKAASYKMKQNLEIPPTFKRRAVDKHPCNLGKDQLIATSMEDSLCGRPISAAEKMHSTPGSAKRRAAQDCVGIGLRACVKRTRDEALKAHSE</sequence>
<organism evidence="1 2">
    <name type="scientific">Aegilops tauschii subsp. strangulata</name>
    <name type="common">Goatgrass</name>
    <dbReference type="NCBI Taxonomy" id="200361"/>
    <lineage>
        <taxon>Eukaryota</taxon>
        <taxon>Viridiplantae</taxon>
        <taxon>Streptophyta</taxon>
        <taxon>Embryophyta</taxon>
        <taxon>Tracheophyta</taxon>
        <taxon>Spermatophyta</taxon>
        <taxon>Magnoliopsida</taxon>
        <taxon>Liliopsida</taxon>
        <taxon>Poales</taxon>
        <taxon>Poaceae</taxon>
        <taxon>BOP clade</taxon>
        <taxon>Pooideae</taxon>
        <taxon>Triticodae</taxon>
        <taxon>Triticeae</taxon>
        <taxon>Triticinae</taxon>
        <taxon>Aegilops</taxon>
    </lineage>
</organism>
<dbReference type="RefSeq" id="XP_040248699.1">
    <property type="nucleotide sequence ID" value="XM_040392765.3"/>
</dbReference>
<reference evidence="1" key="4">
    <citation type="submission" date="2019-03" db="UniProtKB">
        <authorList>
            <consortium name="EnsemblPlants"/>
        </authorList>
    </citation>
    <scope>IDENTIFICATION</scope>
</reference>
<proteinExistence type="predicted"/>
<dbReference type="GeneID" id="120966564"/>
<name>A0A453PH46_AEGTS</name>
<dbReference type="EnsemblPlants" id="AET6Gv20730300.3">
    <property type="protein sequence ID" value="AET6Gv20730300.3"/>
    <property type="gene ID" value="AET6Gv20730300"/>
</dbReference>
<evidence type="ECO:0000313" key="1">
    <source>
        <dbReference type="EnsemblPlants" id="AET6Gv20730300.3"/>
    </source>
</evidence>